<dbReference type="RefSeq" id="WP_013216293.1">
    <property type="nucleotide sequence ID" value="NC_014313.1"/>
</dbReference>
<evidence type="ECO:0008006" key="3">
    <source>
        <dbReference type="Google" id="ProtNLM"/>
    </source>
</evidence>
<proteinExistence type="predicted"/>
<evidence type="ECO:0000313" key="1">
    <source>
        <dbReference type="EMBL" id="ADJ24134.1"/>
    </source>
</evidence>
<gene>
    <name evidence="1" type="ordered locus">Hden_2337</name>
</gene>
<evidence type="ECO:0000313" key="2">
    <source>
        <dbReference type="Proteomes" id="UP000002033"/>
    </source>
</evidence>
<reference evidence="2" key="1">
    <citation type="journal article" date="2011" name="J. Bacteriol.">
        <title>Genome sequences of eight morphologically diverse alphaproteobacteria.</title>
        <authorList>
            <consortium name="US DOE Joint Genome Institute"/>
            <person name="Brown P.J."/>
            <person name="Kysela D.T."/>
            <person name="Buechlein A."/>
            <person name="Hemmerich C."/>
            <person name="Brun Y.V."/>
        </authorList>
    </citation>
    <scope>NUCLEOTIDE SEQUENCE [LARGE SCALE GENOMIC DNA]</scope>
    <source>
        <strain evidence="2">ATCC 51888 / DSM 1869 / NCIB 11706 / TK 0415</strain>
    </source>
</reference>
<dbReference type="AlphaFoldDB" id="D8JRR6"/>
<protein>
    <recommendedName>
        <fullName evidence="3">DUF1150 domain-containing protein</fullName>
    </recommendedName>
</protein>
<dbReference type="EMBL" id="CP002083">
    <property type="protein sequence ID" value="ADJ24134.1"/>
    <property type="molecule type" value="Genomic_DNA"/>
</dbReference>
<organism evidence="1 2">
    <name type="scientific">Hyphomicrobium denitrificans (strain ATCC 51888 / DSM 1869 / NCIMB 11706 / TK 0415)</name>
    <dbReference type="NCBI Taxonomy" id="582899"/>
    <lineage>
        <taxon>Bacteria</taxon>
        <taxon>Pseudomonadati</taxon>
        <taxon>Pseudomonadota</taxon>
        <taxon>Alphaproteobacteria</taxon>
        <taxon>Hyphomicrobiales</taxon>
        <taxon>Hyphomicrobiaceae</taxon>
        <taxon>Hyphomicrobium</taxon>
    </lineage>
</organism>
<dbReference type="HOGENOM" id="CLU_181511_0_0_5"/>
<dbReference type="Pfam" id="PF06620">
    <property type="entry name" value="DUF1150"/>
    <property type="match status" value="1"/>
</dbReference>
<accession>D8JRR6</accession>
<dbReference type="STRING" id="582899.Hden_2337"/>
<keyword evidence="2" id="KW-1185">Reference proteome</keyword>
<sequence>MNNKTTARATVDHVVPPVMTELELARLGGGEVAYIKTLTSDEALNMFPQIEGLPKGIPLFSLHAADGTPIALTDTLQAAIGHAHEDELAIAPLN</sequence>
<name>D8JRR6_HYPDA</name>
<dbReference type="KEGG" id="hdn:Hden_2337"/>
<dbReference type="InterPro" id="IPR009531">
    <property type="entry name" value="DUF1150"/>
</dbReference>
<dbReference type="eggNOG" id="COG5568">
    <property type="taxonomic scope" value="Bacteria"/>
</dbReference>
<dbReference type="Proteomes" id="UP000002033">
    <property type="component" value="Chromosome"/>
</dbReference>
<dbReference type="OrthoDB" id="7865555at2"/>